<evidence type="ECO:0000313" key="2">
    <source>
        <dbReference type="Proteomes" id="UP000187209"/>
    </source>
</evidence>
<evidence type="ECO:0000313" key="1">
    <source>
        <dbReference type="EMBL" id="OMJ86257.1"/>
    </source>
</evidence>
<organism evidence="1 2">
    <name type="scientific">Stentor coeruleus</name>
    <dbReference type="NCBI Taxonomy" id="5963"/>
    <lineage>
        <taxon>Eukaryota</taxon>
        <taxon>Sar</taxon>
        <taxon>Alveolata</taxon>
        <taxon>Ciliophora</taxon>
        <taxon>Postciliodesmatophora</taxon>
        <taxon>Heterotrichea</taxon>
        <taxon>Heterotrichida</taxon>
        <taxon>Stentoridae</taxon>
        <taxon>Stentor</taxon>
    </lineage>
</organism>
<comment type="caution">
    <text evidence="1">The sequence shown here is derived from an EMBL/GenBank/DDBJ whole genome shotgun (WGS) entry which is preliminary data.</text>
</comment>
<sequence length="197" mass="22998">MDSGVNNESMKSTTKILQSQEDELSRRLQLKTVVIIKLIERENTNKAMKRLVLELENGNAYKIESLWLTQMPGTCINLRCYNNIIYTIHENAIYYFVRNQNINPGDVFYIKNIARIEVISISGTLKFMINNDIKIFDETLPFEELGILYRSGSLIMIQSTEGFLVFKRHVNSQPAPNNSDFFWDDRYFKIKYFTLGT</sequence>
<dbReference type="EMBL" id="MPUH01000211">
    <property type="protein sequence ID" value="OMJ86257.1"/>
    <property type="molecule type" value="Genomic_DNA"/>
</dbReference>
<gene>
    <name evidence="1" type="ORF">SteCoe_12238</name>
</gene>
<accession>A0A1R2CB74</accession>
<dbReference type="AlphaFoldDB" id="A0A1R2CB74"/>
<keyword evidence="2" id="KW-1185">Reference proteome</keyword>
<name>A0A1R2CB74_9CILI</name>
<dbReference type="Proteomes" id="UP000187209">
    <property type="component" value="Unassembled WGS sequence"/>
</dbReference>
<proteinExistence type="predicted"/>
<protein>
    <submittedName>
        <fullName evidence="1">Uncharacterized protein</fullName>
    </submittedName>
</protein>
<reference evidence="1 2" key="1">
    <citation type="submission" date="2016-11" db="EMBL/GenBank/DDBJ databases">
        <title>The macronuclear genome of Stentor coeruleus: a giant cell with tiny introns.</title>
        <authorList>
            <person name="Slabodnick M."/>
            <person name="Ruby J.G."/>
            <person name="Reiff S.B."/>
            <person name="Swart E.C."/>
            <person name="Gosai S."/>
            <person name="Prabakaran S."/>
            <person name="Witkowska E."/>
            <person name="Larue G.E."/>
            <person name="Fisher S."/>
            <person name="Freeman R.M."/>
            <person name="Gunawardena J."/>
            <person name="Chu W."/>
            <person name="Stover N.A."/>
            <person name="Gregory B.D."/>
            <person name="Nowacki M."/>
            <person name="Derisi J."/>
            <person name="Roy S.W."/>
            <person name="Marshall W.F."/>
            <person name="Sood P."/>
        </authorList>
    </citation>
    <scope>NUCLEOTIDE SEQUENCE [LARGE SCALE GENOMIC DNA]</scope>
    <source>
        <strain evidence="1">WM001</strain>
    </source>
</reference>